<feature type="compositionally biased region" description="Low complexity" evidence="1">
    <location>
        <begin position="1420"/>
        <end position="1436"/>
    </location>
</feature>
<feature type="region of interest" description="Disordered" evidence="1">
    <location>
        <begin position="840"/>
        <end position="987"/>
    </location>
</feature>
<feature type="compositionally biased region" description="Basic and acidic residues" evidence="1">
    <location>
        <begin position="1191"/>
        <end position="1202"/>
    </location>
</feature>
<accession>A0A2V1ACI6</accession>
<evidence type="ECO:0000313" key="2">
    <source>
        <dbReference type="EMBL" id="PVH16077.1"/>
    </source>
</evidence>
<dbReference type="GeneID" id="37003940"/>
<feature type="compositionally biased region" description="Acidic residues" evidence="1">
    <location>
        <begin position="1680"/>
        <end position="1691"/>
    </location>
</feature>
<feature type="compositionally biased region" description="Acidic residues" evidence="1">
    <location>
        <begin position="852"/>
        <end position="873"/>
    </location>
</feature>
<proteinExistence type="predicted"/>
<feature type="compositionally biased region" description="Basic and acidic residues" evidence="1">
    <location>
        <begin position="876"/>
        <end position="889"/>
    </location>
</feature>
<dbReference type="VEuPathDB" id="FungiDB:CXQ87_003940"/>
<gene>
    <name evidence="2" type="ORF">CXQ87_003940</name>
</gene>
<feature type="compositionally biased region" description="Basic residues" evidence="1">
    <location>
        <begin position="407"/>
        <end position="420"/>
    </location>
</feature>
<feature type="compositionally biased region" description="Basic and acidic residues" evidence="1">
    <location>
        <begin position="423"/>
        <end position="432"/>
    </location>
</feature>
<comment type="caution">
    <text evidence="2">The sequence shown here is derived from an EMBL/GenBank/DDBJ whole genome shotgun (WGS) entry which is preliminary data.</text>
</comment>
<feature type="compositionally biased region" description="Basic and acidic residues" evidence="1">
    <location>
        <begin position="1480"/>
        <end position="1497"/>
    </location>
</feature>
<feature type="region of interest" description="Disordered" evidence="1">
    <location>
        <begin position="1217"/>
        <end position="1249"/>
    </location>
</feature>
<dbReference type="RefSeq" id="XP_025337017.1">
    <property type="nucleotide sequence ID" value="XM_025482399.1"/>
</dbReference>
<name>A0A2V1ACI6_9ASCO</name>
<feature type="compositionally biased region" description="Low complexity" evidence="1">
    <location>
        <begin position="1878"/>
        <end position="1890"/>
    </location>
</feature>
<feature type="compositionally biased region" description="Acidic residues" evidence="1">
    <location>
        <begin position="998"/>
        <end position="1013"/>
    </location>
</feature>
<organism evidence="2 3">
    <name type="scientific">Candidozyma duobushaemuli</name>
    <dbReference type="NCBI Taxonomy" id="1231522"/>
    <lineage>
        <taxon>Eukaryota</taxon>
        <taxon>Fungi</taxon>
        <taxon>Dikarya</taxon>
        <taxon>Ascomycota</taxon>
        <taxon>Saccharomycotina</taxon>
        <taxon>Pichiomycetes</taxon>
        <taxon>Metschnikowiaceae</taxon>
        <taxon>Candidozyma</taxon>
    </lineage>
</organism>
<dbReference type="Proteomes" id="UP000244406">
    <property type="component" value="Unassembled WGS sequence"/>
</dbReference>
<feature type="compositionally biased region" description="Polar residues" evidence="1">
    <location>
        <begin position="1373"/>
        <end position="1383"/>
    </location>
</feature>
<feature type="region of interest" description="Disordered" evidence="1">
    <location>
        <begin position="1019"/>
        <end position="1202"/>
    </location>
</feature>
<feature type="compositionally biased region" description="Pro residues" evidence="1">
    <location>
        <begin position="1651"/>
        <end position="1677"/>
    </location>
</feature>
<feature type="region of interest" description="Disordered" evidence="1">
    <location>
        <begin position="1372"/>
        <end position="1696"/>
    </location>
</feature>
<feature type="region of interest" description="Disordered" evidence="1">
    <location>
        <begin position="1769"/>
        <end position="1789"/>
    </location>
</feature>
<evidence type="ECO:0000256" key="1">
    <source>
        <dbReference type="SAM" id="MobiDB-lite"/>
    </source>
</evidence>
<feature type="compositionally biased region" description="Acidic residues" evidence="1">
    <location>
        <begin position="1113"/>
        <end position="1122"/>
    </location>
</feature>
<evidence type="ECO:0000313" key="3">
    <source>
        <dbReference type="Proteomes" id="UP000244406"/>
    </source>
</evidence>
<feature type="compositionally biased region" description="Low complexity" evidence="1">
    <location>
        <begin position="842"/>
        <end position="851"/>
    </location>
</feature>
<feature type="compositionally biased region" description="Pro residues" evidence="1">
    <location>
        <begin position="1028"/>
        <end position="1044"/>
    </location>
</feature>
<sequence length="1961" mass="213246">MSAACNSTTVISASYSHKLIKSTKKLIKSSTLFETYFLKNHQTFSAICRYTQCLGDISPSDSYLPDDFHFFRAMLNEKTQVNYLPENFPHFRRSTKEVSPSILPGDFFNYEKVKTKRRSYLPGCFYFYGQIVKNDVWRVDHDESTKANSSENFINYESVNLNNAPLLQGDFAEFFHAWETQSDSFLAGDFYNFYTIAKPDFPIEKSKYEVFLPGDFPFFFRVWTSTPKTNKTFFLKDFFFFQGASKEHPESFLPNDFFFWKNTARTEEDVVYFPKQFFFWQGLLSEGSKAFATVDLSGISALWKSGDSFLPKTSLKSKATTSTAHVEVLRDLSVSTKTSFVFETLSEFDSSGDEKSTFEKSVEYETSESEVSSIDEKEGALPKKHETPDEPKKSFVDKLKELPGTSSRKKKKRAQKKQAQKKQAQEEEDAHKRLNNPFEYIAPKATKAQKAPVKRNKPLLTADANPDAMAAARFAFGAAPLPKKEVSGPCKEKVSAKGAYQPEKERKNKVKFELGVAPDAAYGKRPSWLARKFGFLIPGKKRGRNGLEGVSKAGTNGDPIVSVDAITPKFEEARSIDTVLARAAPARRVYYSPPASAWSSQEILHAGTLWHPGVDPDDRNSGNSPVGDAEPEHVSVPEVSVASEAPREISQAEPAAVDPSPAVETPVSPAFAPIEPVSHHSTPEQPPSPATPVVASVRSGDACSAFDFYTAGMHEMAANPWASEMSAGLQKPEEAVSAGLLPALDISVSEVQLESESVRDVVPGCVEDQASTDVLSEPSKHEYVSYRSDVCVDAILKMADDVMKQAAEEFSLGEAGSGVVEVPVPVEEPVKEAEEAAEEAVHVSTESPVEQLVEEPVEEVVEEPVEEVFEEPIQEPTEKPTENPVEKLVQDSVKASVEPSVEVSSKASVEAPVEVSIEAPVEPSVEAPVEASVEVSTQTSNEEPVQEPVQQSVEVPIEEPVEEPVDPSSEKPVKEPVNQSIDNTVDETVQEIVKDPVEEPIEEPIEAVEEPIEEPIEAVEETTEIPTSPKPTPVVSSIPPPVPQSPSKSRTPSPVLPVIEEVTEPVSETVPDNQENEVAPSLPVSVQCEPLVSSPPADTTHGESASVVAVETESQEVSDDAAETTNAKPVEPVSPAPKNSLDLTKEEKKEQLRKRLALLRQSMAVAVEKPSPEEKQSSPNISRDVSADGAPESKETKEQKRALLRERVALLKAKMADAPKGVPASKDSVELKNPEAPIEAPSVQPVEVSEPETVDVVPVAPVEAPVDVVSVSNVEKVVKPFVETTYSQPVVEKTVEASPTVEKVVESESFVEKAVEAQPVIEALDSKSVVSGDSRPDMEKTQHVEAVGSQLVGSQLVDSKAVIQKVIEPQSVVEPQSSVTAPDSQPVVETDSEPVAGTVSKTDESSPAVAVESPVEATAVLPVESPVESVEPSEPSIPEKAPPAASDFAALPKEEKKTRLQARIASLRSRLDTVPSKTLHAAEPKPENSPSKEEKKAVLKQHLASLRKKMDGAVEDLHKSSSTKASSDASKTSASPVLSEPLPKVEPGIEKLSLSSDPLPKVESDKEKEAFSLPLPCDPLPKVESGKEEKKAQLKQRLAALRERMNGTEPKTSKTEPKTESKEDSKDEPKMEKKENPKEEQKLNGAGSGAVPPPPPPPPPPSLLPVGPPPPPPPPRPPIEEESEESEEIEDPQAPCDAYLALEAELEEKRKKKLDLSEIKSKVDYSNKKKFSSNFQGMMSRLEVNLINDGRLSFDGPVNPLTIAKKQEEEKKYKVPTKQYSPDDKNAKIKNKLDELMTKKLNGEDVGIPKKRSPPKFHIDMDSDEVFVPASHPKYGNGAPPPPPPPAFLTNASAPPPPPPPAFLINAAAPPPPPPPAFLVNAANNPTAAPGGSKNFLANGPQLKAVTKEPVAPKEPEKKPQVNCTKGSFKDKCEAFGTFFKSVPIKKKEGPPPKKAAVASG</sequence>
<feature type="compositionally biased region" description="Low complexity" evidence="1">
    <location>
        <begin position="1057"/>
        <end position="1071"/>
    </location>
</feature>
<dbReference type="EMBL" id="PKFP01000004">
    <property type="protein sequence ID" value="PVH16077.1"/>
    <property type="molecule type" value="Genomic_DNA"/>
</dbReference>
<keyword evidence="3" id="KW-1185">Reference proteome</keyword>
<reference evidence="2 3" key="1">
    <citation type="submission" date="2017-12" db="EMBL/GenBank/DDBJ databases">
        <title>Genome Sequence of the Amphotericin B-resistant Candida duobushaemulonii strain, B09383.</title>
        <authorList>
            <person name="Chow N.A."/>
            <person name="Gade L."/>
            <person name="Batra D."/>
            <person name="Rowe L.A."/>
            <person name="Loparev V.N."/>
            <person name="Litvintseva A.P."/>
        </authorList>
    </citation>
    <scope>NUCLEOTIDE SEQUENCE [LARGE SCALE GENOMIC DNA]</scope>
    <source>
        <strain evidence="2 3">B09383</strain>
    </source>
</reference>
<feature type="compositionally biased region" description="Basic and acidic residues" evidence="1">
    <location>
        <begin position="1560"/>
        <end position="1570"/>
    </location>
</feature>
<feature type="compositionally biased region" description="Basic and acidic residues" evidence="1">
    <location>
        <begin position="374"/>
        <end position="401"/>
    </location>
</feature>
<feature type="region of interest" description="Disordered" evidence="1">
    <location>
        <begin position="994"/>
        <end position="1013"/>
    </location>
</feature>
<dbReference type="PANTHER" id="PTHR36489">
    <property type="entry name" value="PROTEIN-COUPLED RECEPTOR GPR1, PUTATIVE-RELATED"/>
    <property type="match status" value="1"/>
</dbReference>
<feature type="compositionally biased region" description="Basic and acidic residues" evidence="1">
    <location>
        <begin position="1600"/>
        <end position="1642"/>
    </location>
</feature>
<feature type="region of interest" description="Disordered" evidence="1">
    <location>
        <begin position="609"/>
        <end position="695"/>
    </location>
</feature>
<feature type="compositionally biased region" description="Basic and acidic residues" evidence="1">
    <location>
        <begin position="1508"/>
        <end position="1519"/>
    </location>
</feature>
<feature type="compositionally biased region" description="Acidic residues" evidence="1">
    <location>
        <begin position="956"/>
        <end position="965"/>
    </location>
</feature>
<protein>
    <submittedName>
        <fullName evidence="2">Uncharacterized protein</fullName>
    </submittedName>
</protein>
<feature type="region of interest" description="Disordered" evidence="1">
    <location>
        <begin position="359"/>
        <end position="456"/>
    </location>
</feature>
<feature type="compositionally biased region" description="Low complexity" evidence="1">
    <location>
        <begin position="892"/>
        <end position="955"/>
    </location>
</feature>
<feature type="region of interest" description="Disordered" evidence="1">
    <location>
        <begin position="1828"/>
        <end position="1895"/>
    </location>
</feature>
<dbReference type="PANTHER" id="PTHR36489:SF1">
    <property type="entry name" value="G-PROTEIN COUPLED RECEPTORS FAMILY 1 PROFILE DOMAIN-CONTAINING PROTEIN"/>
    <property type="match status" value="1"/>
</dbReference>
<feature type="compositionally biased region" description="Low complexity" evidence="1">
    <location>
        <begin position="1520"/>
        <end position="1535"/>
    </location>
</feature>